<dbReference type="GO" id="GO:0003676">
    <property type="term" value="F:nucleic acid binding"/>
    <property type="evidence" value="ECO:0007669"/>
    <property type="project" value="InterPro"/>
</dbReference>
<dbReference type="PANTHER" id="PTHR43542:SF1">
    <property type="entry name" value="METHYLTRANSFERASE"/>
    <property type="match status" value="1"/>
</dbReference>
<dbReference type="KEGG" id="acht:bsdcttw_33300"/>
<reference evidence="3 4" key="1">
    <citation type="submission" date="2020-08" db="EMBL/GenBank/DDBJ databases">
        <title>Draft genome sequencing of an Anaerocolumna strain isolated from anoxic soil subjected to BSD treatment.</title>
        <authorList>
            <person name="Uek A."/>
            <person name="Tonouchi A."/>
        </authorList>
    </citation>
    <scope>NUCLEOTIDE SEQUENCE [LARGE SCALE GENOMIC DNA]</scope>
    <source>
        <strain evidence="3 4">CTTW</strain>
    </source>
</reference>
<evidence type="ECO:0000313" key="3">
    <source>
        <dbReference type="EMBL" id="BCK00290.1"/>
    </source>
</evidence>
<evidence type="ECO:0000256" key="2">
    <source>
        <dbReference type="ARBA" id="ARBA00022679"/>
    </source>
</evidence>
<dbReference type="NCBIfam" id="TIGR00095">
    <property type="entry name" value="16S rRNA (guanine(966)-N(2))-methyltransferase RsmD"/>
    <property type="match status" value="1"/>
</dbReference>
<name>A0A7I8DPH3_9FIRM</name>
<dbReference type="InterPro" id="IPR029063">
    <property type="entry name" value="SAM-dependent_MTases_sf"/>
</dbReference>
<keyword evidence="2 3" id="KW-0808">Transferase</keyword>
<evidence type="ECO:0000313" key="4">
    <source>
        <dbReference type="Proteomes" id="UP000515703"/>
    </source>
</evidence>
<dbReference type="InterPro" id="IPR002052">
    <property type="entry name" value="DNA_methylase_N6_adenine_CS"/>
</dbReference>
<dbReference type="AlphaFoldDB" id="A0A7I8DPH3"/>
<dbReference type="GO" id="GO:0008168">
    <property type="term" value="F:methyltransferase activity"/>
    <property type="evidence" value="ECO:0007669"/>
    <property type="project" value="UniProtKB-KW"/>
</dbReference>
<dbReference type="Gene3D" id="3.40.50.150">
    <property type="entry name" value="Vaccinia Virus protein VP39"/>
    <property type="match status" value="1"/>
</dbReference>
<dbReference type="SUPFAM" id="SSF53335">
    <property type="entry name" value="S-adenosyl-L-methionine-dependent methyltransferases"/>
    <property type="match status" value="1"/>
</dbReference>
<dbReference type="Proteomes" id="UP000515703">
    <property type="component" value="Chromosome"/>
</dbReference>
<reference evidence="3 4" key="2">
    <citation type="submission" date="2020-08" db="EMBL/GenBank/DDBJ databases">
        <authorList>
            <person name="Ueki A."/>
            <person name="Tonouchi A."/>
        </authorList>
    </citation>
    <scope>NUCLEOTIDE SEQUENCE [LARGE SCALE GENOMIC DNA]</scope>
    <source>
        <strain evidence="3 4">CTTW</strain>
    </source>
</reference>
<accession>A0A7I8DPH3</accession>
<dbReference type="PIRSF" id="PIRSF004553">
    <property type="entry name" value="CHP00095"/>
    <property type="match status" value="1"/>
</dbReference>
<dbReference type="PANTHER" id="PTHR43542">
    <property type="entry name" value="METHYLTRANSFERASE"/>
    <property type="match status" value="1"/>
</dbReference>
<keyword evidence="4" id="KW-1185">Reference proteome</keyword>
<evidence type="ECO:0000256" key="1">
    <source>
        <dbReference type="ARBA" id="ARBA00022603"/>
    </source>
</evidence>
<dbReference type="PROSITE" id="PS00092">
    <property type="entry name" value="N6_MTASE"/>
    <property type="match status" value="1"/>
</dbReference>
<dbReference type="CDD" id="cd02440">
    <property type="entry name" value="AdoMet_MTases"/>
    <property type="match status" value="1"/>
</dbReference>
<protein>
    <submittedName>
        <fullName evidence="3">Methyltransferase small</fullName>
    </submittedName>
</protein>
<dbReference type="InterPro" id="IPR004398">
    <property type="entry name" value="RNA_MeTrfase_RsmD"/>
</dbReference>
<proteinExistence type="predicted"/>
<keyword evidence="1 3" id="KW-0489">Methyltransferase</keyword>
<sequence length="190" mass="21461">MRVIAGTAKRIPLRTVEGLETRPTTDRIKETLFNMVNNRLTDCDFLDLFSGSGAIGIEALSRGAGSAVFVENNKHAMECIKYNLNATRLDEKGQRLLMDAVSAIRALEIQGKVFDIIFMDPPYNHLYEQQVLNALKNSGIVYCDTLIIVEASKETSFDYLLETPFRITKEKVYKTNKHVFIEPVQLGKEI</sequence>
<dbReference type="Pfam" id="PF03602">
    <property type="entry name" value="Cons_hypoth95"/>
    <property type="match status" value="1"/>
</dbReference>
<dbReference type="EMBL" id="AP023368">
    <property type="protein sequence ID" value="BCK00290.1"/>
    <property type="molecule type" value="Genomic_DNA"/>
</dbReference>
<dbReference type="GO" id="GO:0031167">
    <property type="term" value="P:rRNA methylation"/>
    <property type="evidence" value="ECO:0007669"/>
    <property type="project" value="InterPro"/>
</dbReference>
<gene>
    <name evidence="3" type="ORF">bsdcttw_33300</name>
</gene>
<dbReference type="RefSeq" id="WP_185255979.1">
    <property type="nucleotide sequence ID" value="NZ_AP023368.1"/>
</dbReference>
<organism evidence="3 4">
    <name type="scientific">Anaerocolumna chitinilytica</name>
    <dbReference type="NCBI Taxonomy" id="1727145"/>
    <lineage>
        <taxon>Bacteria</taxon>
        <taxon>Bacillati</taxon>
        <taxon>Bacillota</taxon>
        <taxon>Clostridia</taxon>
        <taxon>Lachnospirales</taxon>
        <taxon>Lachnospiraceae</taxon>
        <taxon>Anaerocolumna</taxon>
    </lineage>
</organism>